<feature type="signal peptide" evidence="1">
    <location>
        <begin position="1"/>
        <end position="19"/>
    </location>
</feature>
<organism evidence="2 3">
    <name type="scientific">Nepenthes gracilis</name>
    <name type="common">Slender pitcher plant</name>
    <dbReference type="NCBI Taxonomy" id="150966"/>
    <lineage>
        <taxon>Eukaryota</taxon>
        <taxon>Viridiplantae</taxon>
        <taxon>Streptophyta</taxon>
        <taxon>Embryophyta</taxon>
        <taxon>Tracheophyta</taxon>
        <taxon>Spermatophyta</taxon>
        <taxon>Magnoliopsida</taxon>
        <taxon>eudicotyledons</taxon>
        <taxon>Gunneridae</taxon>
        <taxon>Pentapetalae</taxon>
        <taxon>Caryophyllales</taxon>
        <taxon>Nepenthaceae</taxon>
        <taxon>Nepenthes</taxon>
    </lineage>
</organism>
<dbReference type="Proteomes" id="UP001279734">
    <property type="component" value="Unassembled WGS sequence"/>
</dbReference>
<name>A0AAD3TJU9_NEPGR</name>
<feature type="chain" id="PRO_5042016886" description="Secreted protein" evidence="1">
    <location>
        <begin position="20"/>
        <end position="131"/>
    </location>
</feature>
<gene>
    <name evidence="2" type="ORF">Nepgr_033061</name>
</gene>
<keyword evidence="3" id="KW-1185">Reference proteome</keyword>
<protein>
    <recommendedName>
        <fullName evidence="4">Secreted protein</fullName>
    </recommendedName>
</protein>
<reference evidence="2" key="1">
    <citation type="submission" date="2023-05" db="EMBL/GenBank/DDBJ databases">
        <title>Nepenthes gracilis genome sequencing.</title>
        <authorList>
            <person name="Fukushima K."/>
        </authorList>
    </citation>
    <scope>NUCLEOTIDE SEQUENCE</scope>
    <source>
        <strain evidence="2">SING2019-196</strain>
    </source>
</reference>
<proteinExistence type="predicted"/>
<sequence>MPHSILLFLLWVLNFDVLSLDELVFCCPWNGCSAASGGMAAVLVLRMQLSTIYHPDWICWNLVFLYQLRRNLECWFCLILFACQIYSQLSLLGEDCSWRLDAATSGRLVVDWMNCPVAGVSTDWAIKPWFR</sequence>
<dbReference type="AlphaFoldDB" id="A0AAD3TJU9"/>
<keyword evidence="1" id="KW-0732">Signal</keyword>
<accession>A0AAD3TJU9</accession>
<evidence type="ECO:0000256" key="1">
    <source>
        <dbReference type="SAM" id="SignalP"/>
    </source>
</evidence>
<dbReference type="EMBL" id="BSYO01000039">
    <property type="protein sequence ID" value="GMH31218.1"/>
    <property type="molecule type" value="Genomic_DNA"/>
</dbReference>
<evidence type="ECO:0008006" key="4">
    <source>
        <dbReference type="Google" id="ProtNLM"/>
    </source>
</evidence>
<comment type="caution">
    <text evidence="2">The sequence shown here is derived from an EMBL/GenBank/DDBJ whole genome shotgun (WGS) entry which is preliminary data.</text>
</comment>
<evidence type="ECO:0000313" key="2">
    <source>
        <dbReference type="EMBL" id="GMH31218.1"/>
    </source>
</evidence>
<evidence type="ECO:0000313" key="3">
    <source>
        <dbReference type="Proteomes" id="UP001279734"/>
    </source>
</evidence>